<feature type="compositionally biased region" description="Polar residues" evidence="16">
    <location>
        <begin position="689"/>
        <end position="713"/>
    </location>
</feature>
<dbReference type="Pfam" id="PF10613">
    <property type="entry name" value="Lig_chan-Glu_bd"/>
    <property type="match status" value="1"/>
</dbReference>
<dbReference type="SUPFAM" id="SSF53850">
    <property type="entry name" value="Periplasmic binding protein-like II"/>
    <property type="match status" value="1"/>
</dbReference>
<evidence type="ECO:0000256" key="15">
    <source>
        <dbReference type="ARBA" id="ARBA00034100"/>
    </source>
</evidence>
<keyword evidence="6" id="KW-0770">Synapse</keyword>
<feature type="compositionally biased region" description="Gly residues" evidence="16">
    <location>
        <begin position="1669"/>
        <end position="1679"/>
    </location>
</feature>
<feature type="region of interest" description="Disordered" evidence="16">
    <location>
        <begin position="432"/>
        <end position="487"/>
    </location>
</feature>
<keyword evidence="9 17" id="KW-0472">Membrane</keyword>
<dbReference type="VEuPathDB" id="VectorBase:AALB20_037269"/>
<keyword evidence="10" id="KW-0675">Receptor</keyword>
<keyword evidence="3" id="KW-0813">Transport</keyword>
<dbReference type="VEuPathDB" id="VectorBase:AALB005955"/>
<evidence type="ECO:0000313" key="20">
    <source>
        <dbReference type="Proteomes" id="UP000069272"/>
    </source>
</evidence>
<dbReference type="Proteomes" id="UP000069272">
    <property type="component" value="Chromosome 3L"/>
</dbReference>
<feature type="region of interest" description="Disordered" evidence="16">
    <location>
        <begin position="1556"/>
        <end position="1626"/>
    </location>
</feature>
<dbReference type="InterPro" id="IPR019594">
    <property type="entry name" value="Glu/Gly-bd"/>
</dbReference>
<feature type="compositionally biased region" description="Basic and acidic residues" evidence="16">
    <location>
        <begin position="457"/>
        <end position="469"/>
    </location>
</feature>
<dbReference type="GO" id="GO:0043226">
    <property type="term" value="C:organelle"/>
    <property type="evidence" value="ECO:0007669"/>
    <property type="project" value="UniProtKB-ARBA"/>
</dbReference>
<evidence type="ECO:0000256" key="11">
    <source>
        <dbReference type="ARBA" id="ARBA00023180"/>
    </source>
</evidence>
<evidence type="ECO:0000256" key="7">
    <source>
        <dbReference type="ARBA" id="ARBA00023054"/>
    </source>
</evidence>
<comment type="subcellular location">
    <subcellularLocation>
        <location evidence="1">Membrane</location>
        <topology evidence="1">Multi-pass membrane protein</topology>
    </subcellularLocation>
    <subcellularLocation>
        <location evidence="15">Postsynaptic cell membrane</location>
    </subcellularLocation>
</comment>
<keyword evidence="5 17" id="KW-1133">Transmembrane helix</keyword>
<dbReference type="RefSeq" id="XP_035788211.1">
    <property type="nucleotide sequence ID" value="XM_035932318.1"/>
</dbReference>
<feature type="region of interest" description="Disordered" evidence="16">
    <location>
        <begin position="616"/>
        <end position="725"/>
    </location>
</feature>
<keyword evidence="20" id="KW-1185">Reference proteome</keyword>
<keyword evidence="7" id="KW-0175">Coiled coil</keyword>
<feature type="region of interest" description="Disordered" evidence="16">
    <location>
        <begin position="1038"/>
        <end position="1087"/>
    </location>
</feature>
<feature type="compositionally biased region" description="Polar residues" evidence="16">
    <location>
        <begin position="1039"/>
        <end position="1048"/>
    </location>
</feature>
<feature type="compositionally biased region" description="Polar residues" evidence="16">
    <location>
        <begin position="1802"/>
        <end position="1814"/>
    </location>
</feature>
<evidence type="ECO:0000313" key="19">
    <source>
        <dbReference type="EnsemblMetazoa" id="AALB005955-PA"/>
    </source>
</evidence>
<accession>A0A182FHG1</accession>
<feature type="region of interest" description="Disordered" evidence="16">
    <location>
        <begin position="1651"/>
        <end position="1682"/>
    </location>
</feature>
<evidence type="ECO:0000256" key="5">
    <source>
        <dbReference type="ARBA" id="ARBA00022989"/>
    </source>
</evidence>
<proteinExistence type="inferred from homology"/>
<feature type="compositionally biased region" description="Low complexity" evidence="16">
    <location>
        <begin position="1586"/>
        <end position="1599"/>
    </location>
</feature>
<dbReference type="InterPro" id="IPR028082">
    <property type="entry name" value="Peripla_BP_I"/>
</dbReference>
<feature type="region of interest" description="Disordered" evidence="16">
    <location>
        <begin position="1800"/>
        <end position="1855"/>
    </location>
</feature>
<dbReference type="FunFam" id="3.40.190.10:FF:000078">
    <property type="entry name" value="glutamate receptor ionotropic, NMDA 3B"/>
    <property type="match status" value="1"/>
</dbReference>
<feature type="transmembrane region" description="Helical" evidence="17">
    <location>
        <begin position="1223"/>
        <end position="1240"/>
    </location>
</feature>
<feature type="compositionally biased region" description="Low complexity" evidence="16">
    <location>
        <begin position="852"/>
        <end position="866"/>
    </location>
</feature>
<dbReference type="GO" id="GO:0015276">
    <property type="term" value="F:ligand-gated monoatomic ion channel activity"/>
    <property type="evidence" value="ECO:0007669"/>
    <property type="project" value="InterPro"/>
</dbReference>
<reference evidence="19 20" key="1">
    <citation type="journal article" date="2017" name="G3 (Bethesda)">
        <title>The Physical Genome Mapping of Anopheles albimanus Corrected Scaffold Misassemblies and Identified Interarm Rearrangements in Genus Anopheles.</title>
        <authorList>
            <person name="Artemov G.N."/>
            <person name="Peery A.N."/>
            <person name="Jiang X."/>
            <person name="Tu Z."/>
            <person name="Stegniy V.N."/>
            <person name="Sharakhova M.V."/>
            <person name="Sharakhov I.V."/>
        </authorList>
    </citation>
    <scope>NUCLEOTIDE SEQUENCE [LARGE SCALE GENOMIC DNA]</scope>
    <source>
        <strain evidence="19 20">ALBI9_A</strain>
    </source>
</reference>
<keyword evidence="13" id="KW-1071">Ligand-gated ion channel</keyword>
<keyword evidence="4 17" id="KW-0812">Transmembrane</keyword>
<feature type="compositionally biased region" description="Pro residues" evidence="16">
    <location>
        <begin position="1049"/>
        <end position="1059"/>
    </location>
</feature>
<feature type="compositionally biased region" description="Polar residues" evidence="16">
    <location>
        <begin position="1560"/>
        <end position="1570"/>
    </location>
</feature>
<feature type="transmembrane region" description="Helical" evidence="17">
    <location>
        <begin position="1423"/>
        <end position="1448"/>
    </location>
</feature>
<evidence type="ECO:0000256" key="6">
    <source>
        <dbReference type="ARBA" id="ARBA00023018"/>
    </source>
</evidence>
<evidence type="ECO:0000256" key="1">
    <source>
        <dbReference type="ARBA" id="ARBA00004141"/>
    </source>
</evidence>
<feature type="compositionally biased region" description="Low complexity" evidence="16">
    <location>
        <begin position="1839"/>
        <end position="1855"/>
    </location>
</feature>
<dbReference type="FunFam" id="1.10.287.70:FF:000191">
    <property type="entry name" value="Glutamate receptor ionotropic, NMDA 3A"/>
    <property type="match status" value="1"/>
</dbReference>
<dbReference type="Pfam" id="PF01094">
    <property type="entry name" value="ANF_receptor"/>
    <property type="match status" value="1"/>
</dbReference>
<evidence type="ECO:0000256" key="10">
    <source>
        <dbReference type="ARBA" id="ARBA00023170"/>
    </source>
</evidence>
<evidence type="ECO:0000256" key="16">
    <source>
        <dbReference type="SAM" id="MobiDB-lite"/>
    </source>
</evidence>
<keyword evidence="8" id="KW-0406">Ion transport</keyword>
<sequence>MAPERMQERLSRVAPGWLLSTTVLFVHLGLVATMASTRTTDRATLVRGHHQQQQAASDGQEPAFGPMVFDGSSEVVAAAAAMLLKGGHQHGSSSAAFAVDDGAQPVFPERPDAVYFAVAVTGGAKLWGRTLARTLIDMGPPFGNPQGPPLRPIYIDLPDNGRFSSKLMSGACDAIDGMPLAGMVIVGDSSSAKALALAGNAMKIPVLWAKGGTAVLHNSYDELSTKLQAILQPSSREIFESIRATLLQVHWHSYHILCDVDTSVLISGKKGAALRQKPLNPMIITVPTNHDLIYKKLAYISRSTKGVVLVLSNLKVARLIMAEAQRMKMLNGHFVWLWMDTTSATEFYETGQYGSGGGGGGAGGGAPYDTKQALDGVRSELETDFYDTFDLRQQSHLADLVERRMEFEDFESRLRKNRTRGSHLDGHAARFAASAALPPNRGPFESGKAGSHKGSKPKLERLKSGKTDRNTGGLLPNNTVVNVAKQQNPDHRFDDLLAEDSEEWLDFDDDEETIPLSLSAAYDDGVTPVEKIDPDLEPQTGQETKPKRSSSSSSSGIGGGGGAYLKPHNASGHVLYHHSQEFPVGLLALRPIRMKIDRHFIRAAVRLFASTWAKVEREEAPSTGPPKGRGGSGMSYTGSGSRGQPWHEPATKPRGNSRPSSSSSSSSSSAQKRSLLDDQRGVPRILTFPVNSSANAGTQQRVQETSVVSQSEAVPTPGRVLGHDTIDISSPISNSSAKLRDVRSTNSSRVKRQSTWWSTATTNQRYGTERANAERGGGRARGAGATRYKGGCMGSINRVEQAKAFNFARNLQLNTRQALSGFAIASGYIEKSLVSHFEILNLVPTDKRQSSKPEPSASEAGSSGTEAGRHWNRAGNLSSATVTGGTGTKWRRVGLITGRSVHLDTIIWPGGDVTVSGLTGKAKTKFRVVVSVAPPFVMESPVNEEGQCLRGLVCYKIFTTGRHNLTLMFNEIERRNRLRDIDPTVSLFHEQQQTYHLYRVRCCYGLSMDLLQKLAAEINFDYHLYIVHDGLFGRRVPGSATTSDGQPTIQPPLIRPTPPVTVESKSKFDAQSGRSLKRGSKLKGTQTVAANASDESVDRYPFQYSTAPPARTVQQWNGVIGDLISGTADLSFAPLSVSKARSEVIDFTIPYFHGGVSLLAAPETASDIPLLAFLLPFSPELWIAIFTSLNVTAVAVAIYEWLSPFGLNPWGRQRSKNFSMSSALWVMWGLLCGHLVAFKAPKSWPNKFLINVWGGFSVIFIASYTANIAALIAGLLFHNEAKYYEMSMLTQRVGSPIATAAESYVQYNDKPLWEHMKKYQLHSIDEGIQRLKNRTIDLLMCDTPILDYYRGTDQSCSLQRIGDNYIEDSYAIGMSKGFPLKQTMSMLISKYSHDGYLDILTAKWYGDLPCFKLDREMAQPKPLGVTAVAGVFLLLGVGMVLGVLILIIEHVFYKYTLPILRHQPKDTIWKSRNIMFFSQKLYRFINCVELVSPHHAAKELVHTIRQGQITSLFQKSVKRKEDEQRRRRKSKAQFFEMIQEIRRNMKLDRVQLDPDADASLSATSESTSQALLPDASMSAGGGGGRALASSISASTSRRASPGRLRTFGFGRREGASTSKSSSFGSSLNVRRFSTDSIISERLGTIGRRLSRDAATSSPPDLTHHFETFGKGGGGDGTGGASSSKFDTYSGKNNSKEQIAVFKCDTYNGKLETSGATGTDTVDGKVKADGPEEKPALPVKTKKRSRRSPLNLELYESSRRRLIPISERVAHGLAPPFLEADNGSALLRDKLHEELRLKYGQTRWKSASQSNATDGSSGGVMQGRAPMPVPSEETNGTVEQRPGSSRRQPSTSSRRK</sequence>
<feature type="compositionally biased region" description="Low complexity" evidence="16">
    <location>
        <begin position="634"/>
        <end position="643"/>
    </location>
</feature>
<evidence type="ECO:0000256" key="4">
    <source>
        <dbReference type="ARBA" id="ARBA00022692"/>
    </source>
</evidence>
<feature type="region of interest" description="Disordered" evidence="16">
    <location>
        <begin position="846"/>
        <end position="885"/>
    </location>
</feature>
<dbReference type="InterPro" id="IPR001320">
    <property type="entry name" value="Iontro_rcpt_C"/>
</dbReference>
<feature type="transmembrane region" description="Helical" evidence="17">
    <location>
        <begin position="1252"/>
        <end position="1277"/>
    </location>
</feature>
<feature type="compositionally biased region" description="Low complexity" evidence="16">
    <location>
        <begin position="660"/>
        <end position="669"/>
    </location>
</feature>
<feature type="transmembrane region" description="Helical" evidence="17">
    <location>
        <begin position="1181"/>
        <end position="1202"/>
    </location>
</feature>
<dbReference type="SUPFAM" id="SSF53822">
    <property type="entry name" value="Periplasmic binding protein-like I"/>
    <property type="match status" value="1"/>
</dbReference>
<feature type="compositionally biased region" description="Basic and acidic residues" evidence="16">
    <location>
        <begin position="1721"/>
        <end position="1734"/>
    </location>
</feature>
<evidence type="ECO:0000256" key="17">
    <source>
        <dbReference type="SAM" id="Phobius"/>
    </source>
</evidence>
<dbReference type="STRING" id="7167.A0A182FHG1"/>
<dbReference type="PANTHER" id="PTHR18966">
    <property type="entry name" value="IONOTROPIC GLUTAMATE RECEPTOR"/>
    <property type="match status" value="1"/>
</dbReference>
<evidence type="ECO:0000256" key="13">
    <source>
        <dbReference type="ARBA" id="ARBA00023286"/>
    </source>
</evidence>
<name>A0A182FHG1_ANOAL</name>
<dbReference type="InterPro" id="IPR015683">
    <property type="entry name" value="Ionotropic_Glu_rcpt"/>
</dbReference>
<dbReference type="Gene3D" id="3.40.190.10">
    <property type="entry name" value="Periplasmic binding protein-like II"/>
    <property type="match status" value="3"/>
</dbReference>
<dbReference type="FunFam" id="3.40.190.10:FF:000324">
    <property type="entry name" value="Predicted protein"/>
    <property type="match status" value="1"/>
</dbReference>
<dbReference type="InterPro" id="IPR001828">
    <property type="entry name" value="ANF_lig-bd_rcpt"/>
</dbReference>
<keyword evidence="14" id="KW-0407">Ion channel</keyword>
<evidence type="ECO:0000256" key="8">
    <source>
        <dbReference type="ARBA" id="ARBA00023065"/>
    </source>
</evidence>
<dbReference type="Pfam" id="PF00060">
    <property type="entry name" value="Lig_chan"/>
    <property type="match status" value="1"/>
</dbReference>
<evidence type="ECO:0000256" key="2">
    <source>
        <dbReference type="ARBA" id="ARBA00008685"/>
    </source>
</evidence>
<feature type="domain" description="Ionotropic glutamate receptor C-terminal" evidence="18">
    <location>
        <begin position="980"/>
        <end position="1407"/>
    </location>
</feature>
<keyword evidence="11" id="KW-0325">Glycoprotein</keyword>
<dbReference type="Gene3D" id="1.10.287.70">
    <property type="match status" value="1"/>
</dbReference>
<evidence type="ECO:0000256" key="9">
    <source>
        <dbReference type="ARBA" id="ARBA00023136"/>
    </source>
</evidence>
<keyword evidence="12" id="KW-0628">Postsynaptic cell membrane</keyword>
<dbReference type="GO" id="GO:0045211">
    <property type="term" value="C:postsynaptic membrane"/>
    <property type="evidence" value="ECO:0007669"/>
    <property type="project" value="UniProtKB-SubCell"/>
</dbReference>
<feature type="compositionally biased region" description="Polar residues" evidence="16">
    <location>
        <begin position="476"/>
        <end position="487"/>
    </location>
</feature>
<feature type="transmembrane region" description="Helical" evidence="17">
    <location>
        <begin position="12"/>
        <end position="35"/>
    </location>
</feature>
<comment type="similarity">
    <text evidence="2">Belongs to the glutamate-gated ion channel (TC 1.A.10.1) family.</text>
</comment>
<dbReference type="GeneID" id="118464730"/>
<evidence type="ECO:0000256" key="12">
    <source>
        <dbReference type="ARBA" id="ARBA00023257"/>
    </source>
</evidence>
<dbReference type="EnsemblMetazoa" id="AALB005955-RA">
    <property type="protein sequence ID" value="AALB005955-PA"/>
    <property type="gene ID" value="AALB005955"/>
</dbReference>
<evidence type="ECO:0000259" key="18">
    <source>
        <dbReference type="SMART" id="SM00079"/>
    </source>
</evidence>
<evidence type="ECO:0000256" key="14">
    <source>
        <dbReference type="ARBA" id="ARBA00023303"/>
    </source>
</evidence>
<evidence type="ECO:0000256" key="3">
    <source>
        <dbReference type="ARBA" id="ARBA00022448"/>
    </source>
</evidence>
<reference evidence="19" key="2">
    <citation type="submission" date="2022-08" db="UniProtKB">
        <authorList>
            <consortium name="EnsemblMetazoa"/>
        </authorList>
    </citation>
    <scope>IDENTIFICATION</scope>
    <source>
        <strain evidence="19">STECLA/ALBI9_A</strain>
    </source>
</reference>
<protein>
    <recommendedName>
        <fullName evidence="18">Ionotropic glutamate receptor C-terminal domain-containing protein</fullName>
    </recommendedName>
</protein>
<feature type="compositionally biased region" description="Low complexity" evidence="16">
    <location>
        <begin position="1616"/>
        <end position="1626"/>
    </location>
</feature>
<feature type="region of interest" description="Disordered" evidence="16">
    <location>
        <begin position="1712"/>
        <end position="1746"/>
    </location>
</feature>
<feature type="region of interest" description="Disordered" evidence="16">
    <location>
        <begin position="531"/>
        <end position="565"/>
    </location>
</feature>
<organism evidence="19 20">
    <name type="scientific">Anopheles albimanus</name>
    <name type="common">New world malaria mosquito</name>
    <dbReference type="NCBI Taxonomy" id="7167"/>
    <lineage>
        <taxon>Eukaryota</taxon>
        <taxon>Metazoa</taxon>
        <taxon>Ecdysozoa</taxon>
        <taxon>Arthropoda</taxon>
        <taxon>Hexapoda</taxon>
        <taxon>Insecta</taxon>
        <taxon>Pterygota</taxon>
        <taxon>Neoptera</taxon>
        <taxon>Endopterygota</taxon>
        <taxon>Diptera</taxon>
        <taxon>Nematocera</taxon>
        <taxon>Culicoidea</taxon>
        <taxon>Culicidae</taxon>
        <taxon>Anophelinae</taxon>
        <taxon>Anopheles</taxon>
    </lineage>
</organism>
<dbReference type="SMART" id="SM00079">
    <property type="entry name" value="PBPe"/>
    <property type="match status" value="1"/>
</dbReference>
<dbReference type="Gene3D" id="3.40.50.2300">
    <property type="match status" value="2"/>
</dbReference>